<protein>
    <recommendedName>
        <fullName evidence="5">Flagellar hook-associated protein 2</fullName>
        <shortName evidence="5">HAP2</shortName>
    </recommendedName>
    <alternativeName>
        <fullName evidence="5">Flagellar cap protein</fullName>
    </alternativeName>
</protein>
<evidence type="ECO:0000313" key="8">
    <source>
        <dbReference type="EMBL" id="CAE6884864.1"/>
    </source>
</evidence>
<comment type="similarity">
    <text evidence="1 5">Belongs to the FliD family.</text>
</comment>
<name>A0A9N8MP35_9BURK</name>
<dbReference type="PANTHER" id="PTHR30288">
    <property type="entry name" value="FLAGELLAR CAP/ASSEMBLY PROTEIN FLID"/>
    <property type="match status" value="1"/>
</dbReference>
<dbReference type="EMBL" id="CAJNAS010000005">
    <property type="protein sequence ID" value="CAE6884864.1"/>
    <property type="molecule type" value="Genomic_DNA"/>
</dbReference>
<organism evidence="8 9">
    <name type="scientific">Paraburkholderia domus</name>
    <dbReference type="NCBI Taxonomy" id="2793075"/>
    <lineage>
        <taxon>Bacteria</taxon>
        <taxon>Pseudomonadati</taxon>
        <taxon>Pseudomonadota</taxon>
        <taxon>Betaproteobacteria</taxon>
        <taxon>Burkholderiales</taxon>
        <taxon>Burkholderiaceae</taxon>
        <taxon>Paraburkholderia</taxon>
    </lineage>
</organism>
<keyword evidence="9" id="KW-1185">Reference proteome</keyword>
<keyword evidence="8" id="KW-0969">Cilium</keyword>
<keyword evidence="4 5" id="KW-0975">Bacterial flagellum</keyword>
<dbReference type="Pfam" id="PF07195">
    <property type="entry name" value="FliD_C"/>
    <property type="match status" value="1"/>
</dbReference>
<gene>
    <name evidence="8" type="primary">fliD_2</name>
    <name evidence="8" type="ORF">R70211_02353</name>
</gene>
<reference evidence="8" key="1">
    <citation type="submission" date="2021-02" db="EMBL/GenBank/DDBJ databases">
        <authorList>
            <person name="Vanwijnsberghe S."/>
        </authorList>
    </citation>
    <scope>NUCLEOTIDE SEQUENCE</scope>
    <source>
        <strain evidence="8">R-70211</strain>
    </source>
</reference>
<feature type="domain" description="Flagellar hook-associated protein 2 C-terminal" evidence="7">
    <location>
        <begin position="257"/>
        <end position="481"/>
    </location>
</feature>
<dbReference type="GO" id="GO:0005576">
    <property type="term" value="C:extracellular region"/>
    <property type="evidence" value="ECO:0007669"/>
    <property type="project" value="UniProtKB-SubCell"/>
</dbReference>
<dbReference type="RefSeq" id="WP_201108655.1">
    <property type="nucleotide sequence ID" value="NZ_CAJNAS010000005.1"/>
</dbReference>
<evidence type="ECO:0000256" key="2">
    <source>
        <dbReference type="ARBA" id="ARBA00011255"/>
    </source>
</evidence>
<keyword evidence="8" id="KW-0282">Flagellum</keyword>
<dbReference type="InterPro" id="IPR040026">
    <property type="entry name" value="FliD"/>
</dbReference>
<evidence type="ECO:0000256" key="4">
    <source>
        <dbReference type="ARBA" id="ARBA00023143"/>
    </source>
</evidence>
<dbReference type="Pfam" id="PF02465">
    <property type="entry name" value="FliD_N"/>
    <property type="match status" value="1"/>
</dbReference>
<proteinExistence type="inferred from homology"/>
<keyword evidence="5" id="KW-0964">Secreted</keyword>
<dbReference type="Proteomes" id="UP000675121">
    <property type="component" value="Unassembled WGS sequence"/>
</dbReference>
<evidence type="ECO:0000256" key="1">
    <source>
        <dbReference type="ARBA" id="ARBA00009764"/>
    </source>
</evidence>
<dbReference type="GO" id="GO:0009424">
    <property type="term" value="C:bacterial-type flagellum hook"/>
    <property type="evidence" value="ECO:0007669"/>
    <property type="project" value="UniProtKB-UniRule"/>
</dbReference>
<dbReference type="AlphaFoldDB" id="A0A9N8MP35"/>
<keyword evidence="8" id="KW-0966">Cell projection</keyword>
<comment type="caution">
    <text evidence="8">The sequence shown here is derived from an EMBL/GenBank/DDBJ whole genome shotgun (WGS) entry which is preliminary data.</text>
</comment>
<dbReference type="InterPro" id="IPR003481">
    <property type="entry name" value="FliD_N"/>
</dbReference>
<comment type="function">
    <text evidence="5">Required for morphogenesis and for the elongation of the flagellar filament by facilitating polymerization of the flagellin monomers at the tip of growing filament. Forms a capping structure, which prevents flagellin subunits (transported through the central channel of the flagellum) from leaking out without polymerization at the distal end.</text>
</comment>
<dbReference type="GO" id="GO:0009421">
    <property type="term" value="C:bacterial-type flagellum filament cap"/>
    <property type="evidence" value="ECO:0007669"/>
    <property type="project" value="InterPro"/>
</dbReference>
<sequence length="503" mass="49730">MSTITTTSVNSATANAQSQVQQAAQSIISGSTGNSTMDVASLVSALVNAKTAGQTAALKAKQTSDTTVLSAYGALSSALNALQAAIKNLSDGTTLSTFAATASGKGMDPKAGPGAVAGSYTIDVTQIAASQSLSSAAFDATAQLGTGKLSIAVGGKSMDVTIDSTNNTLTGIANAINKAGNNPGVTATIVTGTGGAHLVLRSTTTGSTNTINGSTSGVQNDAGLSSLGVTSTPGANGTASTIVSSDTNKAWRQSEAAQDALFTVGGIEASSSTNAVTSAISGVTLNLSSAAVGTTQTLTIASDTTAQNTAITNFANLYNTVVTTINSLSSYDKSSKTGGALLGDSTLMTIKNTLASIIGGGVGTGASAVGLASIGISLKGDPADGTLVIDNKKLATSLTSSPAQVAALFNSTNGLGVKLNKSITDFVKTGGIIDSRNTALNADLKSITTQQTTLANYSAALTKQYQNQFTALNTLMATMNNNSQYLTALFGGSKSAGALATNK</sequence>
<dbReference type="GO" id="GO:0007155">
    <property type="term" value="P:cell adhesion"/>
    <property type="evidence" value="ECO:0007669"/>
    <property type="project" value="InterPro"/>
</dbReference>
<dbReference type="PANTHER" id="PTHR30288:SF0">
    <property type="entry name" value="FLAGELLAR HOOK-ASSOCIATED PROTEIN 2"/>
    <property type="match status" value="1"/>
</dbReference>
<evidence type="ECO:0000313" key="9">
    <source>
        <dbReference type="Proteomes" id="UP000675121"/>
    </source>
</evidence>
<dbReference type="GO" id="GO:0071973">
    <property type="term" value="P:bacterial-type flagellum-dependent cell motility"/>
    <property type="evidence" value="ECO:0007669"/>
    <property type="project" value="TreeGrafter"/>
</dbReference>
<evidence type="ECO:0000259" key="7">
    <source>
        <dbReference type="Pfam" id="PF07195"/>
    </source>
</evidence>
<feature type="domain" description="Flagellar hook-associated protein 2 N-terminal" evidence="6">
    <location>
        <begin position="35"/>
        <end position="131"/>
    </location>
</feature>
<keyword evidence="3" id="KW-0175">Coiled coil</keyword>
<dbReference type="InterPro" id="IPR010809">
    <property type="entry name" value="FliD_C"/>
</dbReference>
<comment type="subcellular location">
    <subcellularLocation>
        <location evidence="5">Secreted</location>
    </subcellularLocation>
    <subcellularLocation>
        <location evidence="5">Bacterial flagellum</location>
    </subcellularLocation>
</comment>
<evidence type="ECO:0000256" key="5">
    <source>
        <dbReference type="RuleBase" id="RU362066"/>
    </source>
</evidence>
<evidence type="ECO:0000259" key="6">
    <source>
        <dbReference type="Pfam" id="PF02465"/>
    </source>
</evidence>
<comment type="subunit">
    <text evidence="2 5">Homopentamer.</text>
</comment>
<evidence type="ECO:0000256" key="3">
    <source>
        <dbReference type="ARBA" id="ARBA00023054"/>
    </source>
</evidence>
<accession>A0A9N8MP35</accession>